<gene>
    <name evidence="1" type="ORF">CLV58_104104</name>
</gene>
<organism evidence="1 2">
    <name type="scientific">Spirosoma oryzae</name>
    <dbReference type="NCBI Taxonomy" id="1469603"/>
    <lineage>
        <taxon>Bacteria</taxon>
        <taxon>Pseudomonadati</taxon>
        <taxon>Bacteroidota</taxon>
        <taxon>Cytophagia</taxon>
        <taxon>Cytophagales</taxon>
        <taxon>Cytophagaceae</taxon>
        <taxon>Spirosoma</taxon>
    </lineage>
</organism>
<dbReference type="AlphaFoldDB" id="A0A2T0TBF0"/>
<dbReference type="InterPro" id="IPR011856">
    <property type="entry name" value="tRNA_endonuc-like_dom_sf"/>
</dbReference>
<dbReference type="RefSeq" id="WP_106136843.1">
    <property type="nucleotide sequence ID" value="NZ_PVTE01000004.1"/>
</dbReference>
<dbReference type="InterPro" id="IPR014919">
    <property type="entry name" value="XisH"/>
</dbReference>
<evidence type="ECO:0000313" key="2">
    <source>
        <dbReference type="Proteomes" id="UP000238375"/>
    </source>
</evidence>
<name>A0A2T0TBF0_9BACT</name>
<dbReference type="Gene3D" id="3.40.1350.10">
    <property type="match status" value="1"/>
</dbReference>
<protein>
    <submittedName>
        <fullName evidence="1">XisH protein</fullName>
    </submittedName>
</protein>
<evidence type="ECO:0000313" key="1">
    <source>
        <dbReference type="EMBL" id="PRY42974.1"/>
    </source>
</evidence>
<proteinExistence type="predicted"/>
<reference evidence="1 2" key="1">
    <citation type="submission" date="2018-03" db="EMBL/GenBank/DDBJ databases">
        <title>Genomic Encyclopedia of Archaeal and Bacterial Type Strains, Phase II (KMG-II): from individual species to whole genera.</title>
        <authorList>
            <person name="Goeker M."/>
        </authorList>
    </citation>
    <scope>NUCLEOTIDE SEQUENCE [LARGE SCALE GENOMIC DNA]</scope>
    <source>
        <strain evidence="1 2">DSM 28354</strain>
    </source>
</reference>
<dbReference type="SUPFAM" id="SSF52980">
    <property type="entry name" value="Restriction endonuclease-like"/>
    <property type="match status" value="1"/>
</dbReference>
<dbReference type="GO" id="GO:0003676">
    <property type="term" value="F:nucleic acid binding"/>
    <property type="evidence" value="ECO:0007669"/>
    <property type="project" value="InterPro"/>
</dbReference>
<dbReference type="Proteomes" id="UP000238375">
    <property type="component" value="Unassembled WGS sequence"/>
</dbReference>
<keyword evidence="2" id="KW-1185">Reference proteome</keyword>
<dbReference type="OrthoDB" id="963690at2"/>
<dbReference type="InterPro" id="IPR011335">
    <property type="entry name" value="Restrct_endonuc-II-like"/>
</dbReference>
<comment type="caution">
    <text evidence="1">The sequence shown here is derived from an EMBL/GenBank/DDBJ whole genome shotgun (WGS) entry which is preliminary data.</text>
</comment>
<dbReference type="Pfam" id="PF08814">
    <property type="entry name" value="XisH"/>
    <property type="match status" value="1"/>
</dbReference>
<dbReference type="EMBL" id="PVTE01000004">
    <property type="protein sequence ID" value="PRY42974.1"/>
    <property type="molecule type" value="Genomic_DNA"/>
</dbReference>
<sequence>MSARDPYHALVVNALEKDGWRITDDPLYLKYGDRKLYVDLGAQSDTVGAERENHKIAVEIKSFLSVSPVADMESAAGQYALYKRILALQQPDRAIYLAIPERAYVNLFQSEFGELVRDTFSISLLIFDEEHGRIVQWIP</sequence>
<accession>A0A2T0TBF0</accession>
<dbReference type="CDD" id="cd22366">
    <property type="entry name" value="XisH-like"/>
    <property type="match status" value="1"/>
</dbReference>